<dbReference type="RefSeq" id="WP_101228923.1">
    <property type="nucleotide sequence ID" value="NZ_FOKC01000010.1"/>
</dbReference>
<protein>
    <recommendedName>
        <fullName evidence="6">DUF2029 domain-containing protein</fullName>
    </recommendedName>
</protein>
<feature type="transmembrane region" description="Helical" evidence="1">
    <location>
        <begin position="454"/>
        <end position="474"/>
    </location>
</feature>
<evidence type="ECO:0000313" key="2">
    <source>
        <dbReference type="EMBL" id="PKH40340.1"/>
    </source>
</evidence>
<feature type="transmembrane region" description="Helical" evidence="1">
    <location>
        <begin position="305"/>
        <end position="323"/>
    </location>
</feature>
<reference evidence="3" key="2">
    <citation type="submission" date="2016-10" db="EMBL/GenBank/DDBJ databases">
        <authorList>
            <person name="de Groot N.N."/>
        </authorList>
    </citation>
    <scope>NUCLEOTIDE SEQUENCE [LARGE SCALE GENOMIC DNA]</scope>
    <source>
        <strain evidence="3">CGMCC 1.10697</strain>
    </source>
</reference>
<evidence type="ECO:0008006" key="6">
    <source>
        <dbReference type="Google" id="ProtNLM"/>
    </source>
</evidence>
<gene>
    <name evidence="2" type="ORF">CXG46_13200</name>
    <name evidence="3" type="ORF">SAMN05192575_11082</name>
</gene>
<feature type="transmembrane region" description="Helical" evidence="1">
    <location>
        <begin position="413"/>
        <end position="433"/>
    </location>
</feature>
<keyword evidence="1" id="KW-1133">Transmembrane helix</keyword>
<sequence>MMRRLGRPAPSPDGATDTAGGPSRLVWTALLGSLLVLFFCYTYNDNVITTLHGMNVWSALREGELPRFYSYNADVTPSSTDFHTAPISYGFGIYLVFAVWNFPLWLLQEYAGVDVFDSVLCLAWAKAITLPFLAGCFWAVGRLCQTLGVDRGRTRWAQFMFLSSGLTVAAVFIMGQYDVIHLFLTLLGLDLLLRGRYRYFLLCLAGAVALKLFPLFVFLPVLLLREKRYLRILAALAAAVSLTLVLKVPFLWDSEFSSAPGDGLIRGMVLANPLPFGITGAPAFPLLFGMLCIACFVLRPEPERLARATVYAAFAGVALFFLATPAYPYWFVMLTPFVAIVWAVEAGRGRDLATLDLALIAVTLLIHQIYYSWCFDLTVVRPMALAALLTPVDDLAVPMSPAGIYASLGLTPYLSLLTSAFAALLIAVLVLGYPRSHPETLSPAGVDGPERRVLVVRAAVGLGMCAIPAAVYLYTLVAHGTVGA</sequence>
<proteinExistence type="predicted"/>
<feature type="transmembrane region" description="Helical" evidence="1">
    <location>
        <begin position="87"/>
        <end position="107"/>
    </location>
</feature>
<dbReference type="STRING" id="748909.SAMN05192575_11082"/>
<dbReference type="EMBL" id="FOKC01000010">
    <property type="protein sequence ID" value="SFB40392.1"/>
    <property type="molecule type" value="Genomic_DNA"/>
</dbReference>
<evidence type="ECO:0000313" key="3">
    <source>
        <dbReference type="EMBL" id="SFB40392.1"/>
    </source>
</evidence>
<feature type="transmembrane region" description="Helical" evidence="1">
    <location>
        <begin position="127"/>
        <end position="144"/>
    </location>
</feature>
<feature type="transmembrane region" description="Helical" evidence="1">
    <location>
        <begin position="276"/>
        <end position="298"/>
    </location>
</feature>
<feature type="transmembrane region" description="Helical" evidence="1">
    <location>
        <begin position="25"/>
        <end position="44"/>
    </location>
</feature>
<reference evidence="2 5" key="3">
    <citation type="submission" date="2017-12" db="EMBL/GenBank/DDBJ databases">
        <title>Pharmacopeia of the Arctic Ocean.</title>
        <authorList>
            <person name="Collins E."/>
            <person name="Ducluzeau A.-L."/>
        </authorList>
    </citation>
    <scope>NUCLEOTIDE SEQUENCE [LARGE SCALE GENOMIC DNA]</scope>
    <source>
        <strain evidence="2 5">DSM 23325</strain>
    </source>
</reference>
<dbReference type="AlphaFoldDB" id="A0A1I1ASA3"/>
<keyword evidence="1" id="KW-0812">Transmembrane</keyword>
<feature type="transmembrane region" description="Helical" evidence="1">
    <location>
        <begin position="353"/>
        <end position="373"/>
    </location>
</feature>
<evidence type="ECO:0000313" key="4">
    <source>
        <dbReference type="Proteomes" id="UP000199113"/>
    </source>
</evidence>
<name>A0A1I1ASA3_9ACTN</name>
<dbReference type="Proteomes" id="UP000199113">
    <property type="component" value="Unassembled WGS sequence"/>
</dbReference>
<feature type="transmembrane region" description="Helical" evidence="1">
    <location>
        <begin position="197"/>
        <end position="223"/>
    </location>
</feature>
<dbReference type="EMBL" id="PJBV01000019">
    <property type="protein sequence ID" value="PKH40340.1"/>
    <property type="molecule type" value="Genomic_DNA"/>
</dbReference>
<dbReference type="OrthoDB" id="3258535at2"/>
<keyword evidence="1" id="KW-0472">Membrane</keyword>
<feature type="transmembrane region" description="Helical" evidence="1">
    <location>
        <begin position="230"/>
        <end position="252"/>
    </location>
</feature>
<evidence type="ECO:0000256" key="1">
    <source>
        <dbReference type="SAM" id="Phobius"/>
    </source>
</evidence>
<accession>A0A1I1ASA3</accession>
<organism evidence="3 4">
    <name type="scientific">Nocardioides alpinus</name>
    <dbReference type="NCBI Taxonomy" id="748909"/>
    <lineage>
        <taxon>Bacteria</taxon>
        <taxon>Bacillati</taxon>
        <taxon>Actinomycetota</taxon>
        <taxon>Actinomycetes</taxon>
        <taxon>Propionibacteriales</taxon>
        <taxon>Nocardioidaceae</taxon>
        <taxon>Nocardioides</taxon>
    </lineage>
</organism>
<dbReference type="Proteomes" id="UP000233565">
    <property type="component" value="Unassembled WGS sequence"/>
</dbReference>
<evidence type="ECO:0000313" key="5">
    <source>
        <dbReference type="Proteomes" id="UP000233565"/>
    </source>
</evidence>
<reference evidence="4" key="1">
    <citation type="submission" date="2016-10" db="EMBL/GenBank/DDBJ databases">
        <authorList>
            <person name="Varghese N."/>
            <person name="Submissions S."/>
        </authorList>
    </citation>
    <scope>NUCLEOTIDE SEQUENCE [LARGE SCALE GENOMIC DNA]</scope>
    <source>
        <strain evidence="4">CGMCC 1.10697</strain>
    </source>
</reference>
<feature type="transmembrane region" description="Helical" evidence="1">
    <location>
        <begin position="156"/>
        <end position="177"/>
    </location>
</feature>
<keyword evidence="5" id="KW-1185">Reference proteome</keyword>